<dbReference type="PANTHER" id="PTHR11461:SF313">
    <property type="entry name" value="SERPIN-Z5-RELATED"/>
    <property type="match status" value="1"/>
</dbReference>
<organism evidence="3 4">
    <name type="scientific">Eleusine coracana subsp. coracana</name>
    <dbReference type="NCBI Taxonomy" id="191504"/>
    <lineage>
        <taxon>Eukaryota</taxon>
        <taxon>Viridiplantae</taxon>
        <taxon>Streptophyta</taxon>
        <taxon>Embryophyta</taxon>
        <taxon>Tracheophyta</taxon>
        <taxon>Spermatophyta</taxon>
        <taxon>Magnoliopsida</taxon>
        <taxon>Liliopsida</taxon>
        <taxon>Poales</taxon>
        <taxon>Poaceae</taxon>
        <taxon>PACMAD clade</taxon>
        <taxon>Chloridoideae</taxon>
        <taxon>Cynodonteae</taxon>
        <taxon>Eleusininae</taxon>
        <taxon>Eleusine</taxon>
    </lineage>
</organism>
<evidence type="ECO:0000313" key="3">
    <source>
        <dbReference type="EMBL" id="GJN25295.1"/>
    </source>
</evidence>
<accession>A0AAV5ERM3</accession>
<dbReference type="SUPFAM" id="SSF56574">
    <property type="entry name" value="Serpins"/>
    <property type="match status" value="1"/>
</dbReference>
<dbReference type="InterPro" id="IPR042178">
    <property type="entry name" value="Serpin_sf_1"/>
</dbReference>
<dbReference type="Gene3D" id="3.30.497.10">
    <property type="entry name" value="Antithrombin, subunit I, domain 2"/>
    <property type="match status" value="2"/>
</dbReference>
<dbReference type="EMBL" id="BQKI01000078">
    <property type="protein sequence ID" value="GJN25295.1"/>
    <property type="molecule type" value="Genomic_DNA"/>
</dbReference>
<dbReference type="Gene3D" id="2.30.39.10">
    <property type="entry name" value="Alpha-1-antitrypsin, domain 1"/>
    <property type="match status" value="1"/>
</dbReference>
<sequence>MAAAATTAARDGQTALALRLVKHLASHDTATVTVNGNVVFSPVSVHASLAQLLAFLGTPSAEELADFGRNPEAAAKTINEWVKKATDNLIDSIISSDDINATMDLVLANAVYFKGDWSNPFHTLMTRQGKFYLLDGRHAEVRHDEHRLHGTVQGP</sequence>
<dbReference type="InterPro" id="IPR023796">
    <property type="entry name" value="Serpin_dom"/>
</dbReference>
<dbReference type="GO" id="GO:0004867">
    <property type="term" value="F:serine-type endopeptidase inhibitor activity"/>
    <property type="evidence" value="ECO:0007669"/>
    <property type="project" value="InterPro"/>
</dbReference>
<dbReference type="Proteomes" id="UP001054889">
    <property type="component" value="Unassembled WGS sequence"/>
</dbReference>
<dbReference type="PANTHER" id="PTHR11461">
    <property type="entry name" value="SERINE PROTEASE INHIBITOR, SERPIN"/>
    <property type="match status" value="1"/>
</dbReference>
<dbReference type="GO" id="GO:0005615">
    <property type="term" value="C:extracellular space"/>
    <property type="evidence" value="ECO:0007669"/>
    <property type="project" value="InterPro"/>
</dbReference>
<protein>
    <recommendedName>
        <fullName evidence="2">Serpin domain-containing protein</fullName>
    </recommendedName>
</protein>
<feature type="domain" description="Serpin" evidence="2">
    <location>
        <begin position="63"/>
        <end position="141"/>
    </location>
</feature>
<comment type="similarity">
    <text evidence="1">Belongs to the serpin family.</text>
</comment>
<reference evidence="3" key="1">
    <citation type="journal article" date="2018" name="DNA Res.">
        <title>Multiple hybrid de novo genome assembly of finger millet, an orphan allotetraploid crop.</title>
        <authorList>
            <person name="Hatakeyama M."/>
            <person name="Aluri S."/>
            <person name="Balachadran M.T."/>
            <person name="Sivarajan S.R."/>
            <person name="Patrignani A."/>
            <person name="Gruter S."/>
            <person name="Poveda L."/>
            <person name="Shimizu-Inatsugi R."/>
            <person name="Baeten J."/>
            <person name="Francoijs K.J."/>
            <person name="Nataraja K.N."/>
            <person name="Reddy Y.A.N."/>
            <person name="Phadnis S."/>
            <person name="Ravikumar R.L."/>
            <person name="Schlapbach R."/>
            <person name="Sreeman S.M."/>
            <person name="Shimizu K.K."/>
        </authorList>
    </citation>
    <scope>NUCLEOTIDE SEQUENCE</scope>
</reference>
<comment type="caution">
    <text evidence="3">The sequence shown here is derived from an EMBL/GenBank/DDBJ whole genome shotgun (WGS) entry which is preliminary data.</text>
</comment>
<dbReference type="InterPro" id="IPR000215">
    <property type="entry name" value="Serpin_fam"/>
</dbReference>
<evidence type="ECO:0000259" key="2">
    <source>
        <dbReference type="Pfam" id="PF00079"/>
    </source>
</evidence>
<reference evidence="3" key="2">
    <citation type="submission" date="2021-12" db="EMBL/GenBank/DDBJ databases">
        <title>Resequencing data analysis of finger millet.</title>
        <authorList>
            <person name="Hatakeyama M."/>
            <person name="Aluri S."/>
            <person name="Balachadran M.T."/>
            <person name="Sivarajan S.R."/>
            <person name="Poveda L."/>
            <person name="Shimizu-Inatsugi R."/>
            <person name="Schlapbach R."/>
            <person name="Sreeman S.M."/>
            <person name="Shimizu K.K."/>
        </authorList>
    </citation>
    <scope>NUCLEOTIDE SEQUENCE</scope>
</reference>
<proteinExistence type="inferred from homology"/>
<keyword evidence="4" id="KW-1185">Reference proteome</keyword>
<dbReference type="Pfam" id="PF00079">
    <property type="entry name" value="Serpin"/>
    <property type="match status" value="1"/>
</dbReference>
<name>A0AAV5ERM3_ELECO</name>
<gene>
    <name evidence="3" type="primary">gb13103</name>
    <name evidence="3" type="ORF">PR202_gb13103</name>
</gene>
<evidence type="ECO:0000313" key="4">
    <source>
        <dbReference type="Proteomes" id="UP001054889"/>
    </source>
</evidence>
<evidence type="ECO:0000256" key="1">
    <source>
        <dbReference type="ARBA" id="ARBA00009500"/>
    </source>
</evidence>
<dbReference type="InterPro" id="IPR042185">
    <property type="entry name" value="Serpin_sf_2"/>
</dbReference>
<dbReference type="AlphaFoldDB" id="A0AAV5ERM3"/>
<dbReference type="InterPro" id="IPR036186">
    <property type="entry name" value="Serpin_sf"/>
</dbReference>